<comment type="caution">
    <text evidence="1">The sequence shown here is derived from an EMBL/GenBank/DDBJ whole genome shotgun (WGS) entry which is preliminary data.</text>
</comment>
<accession>A0A8J6E5I8</accession>
<dbReference type="AlphaFoldDB" id="A0A8J6E5I8"/>
<proteinExistence type="predicted"/>
<evidence type="ECO:0000313" key="1">
    <source>
        <dbReference type="EMBL" id="KAG9460692.1"/>
    </source>
</evidence>
<protein>
    <submittedName>
        <fullName evidence="1">Uncharacterized protein</fullName>
    </submittedName>
</protein>
<name>A0A8J6E5I8_ELECQ</name>
<dbReference type="EMBL" id="WNTK01046385">
    <property type="protein sequence ID" value="KAG9460692.1"/>
    <property type="molecule type" value="Genomic_DNA"/>
</dbReference>
<organism evidence="1 2">
    <name type="scientific">Eleutherodactylus coqui</name>
    <name type="common">Puerto Rican coqui</name>
    <dbReference type="NCBI Taxonomy" id="57060"/>
    <lineage>
        <taxon>Eukaryota</taxon>
        <taxon>Metazoa</taxon>
        <taxon>Chordata</taxon>
        <taxon>Craniata</taxon>
        <taxon>Vertebrata</taxon>
        <taxon>Euteleostomi</taxon>
        <taxon>Amphibia</taxon>
        <taxon>Batrachia</taxon>
        <taxon>Anura</taxon>
        <taxon>Neobatrachia</taxon>
        <taxon>Hyloidea</taxon>
        <taxon>Eleutherodactylidae</taxon>
        <taxon>Eleutherodactylinae</taxon>
        <taxon>Eleutherodactylus</taxon>
        <taxon>Eleutherodactylus</taxon>
    </lineage>
</organism>
<evidence type="ECO:0000313" key="2">
    <source>
        <dbReference type="Proteomes" id="UP000770717"/>
    </source>
</evidence>
<dbReference type="Proteomes" id="UP000770717">
    <property type="component" value="Unassembled WGS sequence"/>
</dbReference>
<gene>
    <name evidence="1" type="ORF">GDO78_020123</name>
</gene>
<keyword evidence="2" id="KW-1185">Reference proteome</keyword>
<sequence length="70" mass="7828">MVISTYPCSALWYMASFSAFSLALLLRLGHKEVLVVSAKSVPSAKISSRDKMSLFSFSGWDSNFRNTFLE</sequence>
<reference evidence="1" key="1">
    <citation type="thesis" date="2020" institute="ProQuest LLC" country="789 East Eisenhower Parkway, Ann Arbor, MI, USA">
        <title>Comparative Genomics and Chromosome Evolution.</title>
        <authorList>
            <person name="Mudd A.B."/>
        </authorList>
    </citation>
    <scope>NUCLEOTIDE SEQUENCE</scope>
    <source>
        <strain evidence="1">HN-11 Male</strain>
        <tissue evidence="1">Kidney and liver</tissue>
    </source>
</reference>